<accession>A0AAI9DZ82</accession>
<comment type="caution">
    <text evidence="2">The sequence shown here is derived from an EMBL/GenBank/DDBJ whole genome shotgun (WGS) entry which is preliminary data.</text>
</comment>
<proteinExistence type="predicted"/>
<dbReference type="AlphaFoldDB" id="A0AAI9DZ82"/>
<feature type="region of interest" description="Disordered" evidence="1">
    <location>
        <begin position="14"/>
        <end position="34"/>
    </location>
</feature>
<organism evidence="2">
    <name type="scientific">Klebsiella oxytoca</name>
    <dbReference type="NCBI Taxonomy" id="571"/>
    <lineage>
        <taxon>Bacteria</taxon>
        <taxon>Pseudomonadati</taxon>
        <taxon>Pseudomonadota</taxon>
        <taxon>Gammaproteobacteria</taxon>
        <taxon>Enterobacterales</taxon>
        <taxon>Enterobacteriaceae</taxon>
        <taxon>Klebsiella/Raoultella group</taxon>
        <taxon>Klebsiella</taxon>
    </lineage>
</organism>
<dbReference type="EMBL" id="ABNOCX020000006">
    <property type="protein sequence ID" value="EML7083063.1"/>
    <property type="molecule type" value="Genomic_DNA"/>
</dbReference>
<evidence type="ECO:0000313" key="2">
    <source>
        <dbReference type="EMBL" id="EML7083063.1"/>
    </source>
</evidence>
<sequence>MSWSNEWEIMHLTPGGWTRGTSKSDNEPREDIPAPTDTLISVRYTDYRGGISDLPSDTKWVPELIFIHEKLSPLDIIILMSRYPLSGGFVGMPEKINVERYIRSRYSLPRL</sequence>
<dbReference type="RefSeq" id="WP_142448374.1">
    <property type="nucleotide sequence ID" value="NZ_CABGIA010000019.1"/>
</dbReference>
<reference evidence="2" key="1">
    <citation type="submission" date="2024-02" db="EMBL/GenBank/DDBJ databases">
        <authorList>
            <consortium name="Clinical and Environmental Microbiology Branch: Whole genome sequencing antimicrobial resistance pathogens in the healthcare setting"/>
        </authorList>
    </citation>
    <scope>NUCLEOTIDE SEQUENCE</scope>
    <source>
        <strain evidence="2">2023BB-00086</strain>
    </source>
</reference>
<protein>
    <submittedName>
        <fullName evidence="2">Uncharacterized protein</fullName>
    </submittedName>
</protein>
<gene>
    <name evidence="2" type="ORF">RYF40_003544</name>
</gene>
<name>A0AAI9DZ82_KLEOX</name>
<feature type="compositionally biased region" description="Basic and acidic residues" evidence="1">
    <location>
        <begin position="22"/>
        <end position="32"/>
    </location>
</feature>
<evidence type="ECO:0000256" key="1">
    <source>
        <dbReference type="SAM" id="MobiDB-lite"/>
    </source>
</evidence>